<feature type="signal peptide" evidence="2">
    <location>
        <begin position="1"/>
        <end position="27"/>
    </location>
</feature>
<dbReference type="GO" id="GO:0009253">
    <property type="term" value="P:peptidoglycan catabolic process"/>
    <property type="evidence" value="ECO:0007669"/>
    <property type="project" value="InterPro"/>
</dbReference>
<evidence type="ECO:0000256" key="2">
    <source>
        <dbReference type="SAM" id="SignalP"/>
    </source>
</evidence>
<name>G6Y967_9HYPH</name>
<keyword evidence="3" id="KW-0378">Hydrolase</keyword>
<sequence>MKTPAHLLRRSALALAAMVALTLAAKASDFSEPWKNADRALVIDAYEYNSIDWGQLATDKRVVGFINKASDGLPPPYFCSGDETEVRLCKALWKRHAVTRELFQTRKVVAKALGLKWGAYHLARPGNPVEQANNFIDFAEPAPDELMALDLEGNDPTQWISLEDAEEFVRQVHRRVGRFPVLYTNGKTAQYIADNRYQYRLLSRLPLWYARYKPDIDVHFPMGNWQGYALWQFSAQANCGRFHCPYRVAGTPNDIDVNVAPMNGDQLRAQWAFGGLIDVPTDYLASIPVPISRADGLAGKFTITYADVATPPTFEEMVSVLGARWQKFRDGFRMPVVKTVPRRPRFGIADYVAWKRTEQRSTAQIEAALAAAADPVSTASTELDRRRR</sequence>
<dbReference type="EMBL" id="AGSN01000099">
    <property type="protein sequence ID" value="EHH11736.1"/>
    <property type="molecule type" value="Genomic_DNA"/>
</dbReference>
<evidence type="ECO:0000256" key="1">
    <source>
        <dbReference type="ARBA" id="ARBA00010646"/>
    </source>
</evidence>
<evidence type="ECO:0000313" key="3">
    <source>
        <dbReference type="EMBL" id="EHH11736.1"/>
    </source>
</evidence>
<feature type="chain" id="PRO_5003489953" evidence="2">
    <location>
        <begin position="28"/>
        <end position="388"/>
    </location>
</feature>
<keyword evidence="4" id="KW-1185">Reference proteome</keyword>
<proteinExistence type="inferred from homology"/>
<dbReference type="SUPFAM" id="SSF51445">
    <property type="entry name" value="(Trans)glycosidases"/>
    <property type="match status" value="1"/>
</dbReference>
<dbReference type="InterPro" id="IPR017853">
    <property type="entry name" value="GH"/>
</dbReference>
<dbReference type="GO" id="GO:0003796">
    <property type="term" value="F:lysozyme activity"/>
    <property type="evidence" value="ECO:0007669"/>
    <property type="project" value="InterPro"/>
</dbReference>
<dbReference type="PATRIC" id="fig|1082933.3.peg.2410"/>
<dbReference type="Gene3D" id="3.20.20.80">
    <property type="entry name" value="Glycosidases"/>
    <property type="match status" value="1"/>
</dbReference>
<dbReference type="CDD" id="cd00599">
    <property type="entry name" value="GH25_muramidase"/>
    <property type="match status" value="1"/>
</dbReference>
<keyword evidence="2" id="KW-0732">Signal</keyword>
<comment type="similarity">
    <text evidence="1">Belongs to the glycosyl hydrolase 25 family.</text>
</comment>
<dbReference type="InterPro" id="IPR002053">
    <property type="entry name" value="Glyco_hydro_25"/>
</dbReference>
<evidence type="ECO:0000313" key="4">
    <source>
        <dbReference type="Proteomes" id="UP000002949"/>
    </source>
</evidence>
<dbReference type="GO" id="GO:0016998">
    <property type="term" value="P:cell wall macromolecule catabolic process"/>
    <property type="evidence" value="ECO:0007669"/>
    <property type="project" value="InterPro"/>
</dbReference>
<organism evidence="3 4">
    <name type="scientific">Mesorhizobium amorphae CCNWGS0123</name>
    <dbReference type="NCBI Taxonomy" id="1082933"/>
    <lineage>
        <taxon>Bacteria</taxon>
        <taxon>Pseudomonadati</taxon>
        <taxon>Pseudomonadota</taxon>
        <taxon>Alphaproteobacteria</taxon>
        <taxon>Hyphomicrobiales</taxon>
        <taxon>Phyllobacteriaceae</taxon>
        <taxon>Mesorhizobium</taxon>
    </lineage>
</organism>
<gene>
    <name evidence="3" type="ORF">MEA186_12433</name>
</gene>
<dbReference type="Proteomes" id="UP000002949">
    <property type="component" value="Unassembled WGS sequence"/>
</dbReference>
<dbReference type="PROSITE" id="PS51904">
    <property type="entry name" value="GLYCOSYL_HYDROL_F25_2"/>
    <property type="match status" value="1"/>
</dbReference>
<accession>G6Y967</accession>
<dbReference type="AlphaFoldDB" id="G6Y967"/>
<reference evidence="3 4" key="1">
    <citation type="journal article" date="2012" name="J. Bacteriol.">
        <title>Draft Genome Sequence of Plant Growth-Promoting Rhizobium Mesorhizobium amorphae, Isolated from Zinc-Lead Mine Tailings.</title>
        <authorList>
            <person name="Hao X."/>
            <person name="Lin Y."/>
            <person name="Johnstone L."/>
            <person name="Baltrus D.A."/>
            <person name="Miller S.J."/>
            <person name="Wei G."/>
            <person name="Rensing C."/>
        </authorList>
    </citation>
    <scope>NUCLEOTIDE SEQUENCE [LARGE SCALE GENOMIC DNA]</scope>
    <source>
        <strain evidence="3 4">CCNWGS0123</strain>
    </source>
</reference>
<dbReference type="Pfam" id="PF01183">
    <property type="entry name" value="Glyco_hydro_25"/>
    <property type="match status" value="1"/>
</dbReference>
<protein>
    <submittedName>
        <fullName evidence="3">Glycoside hydrolase family protein</fullName>
    </submittedName>
</protein>
<dbReference type="STRING" id="1082933.A6B35_11675"/>
<dbReference type="eggNOG" id="COG3757">
    <property type="taxonomic scope" value="Bacteria"/>
</dbReference>